<dbReference type="SMART" id="SM00587">
    <property type="entry name" value="CHK"/>
    <property type="match status" value="1"/>
</dbReference>
<gene>
    <name evidence="3" type="primary">LOC111604847</name>
</gene>
<sequence>MTDEASVQVPTWLKQELFEDVLKKRFPNFRRIKSFKPVAGLKPGENYSTIMLRLHFEVQLADNTIEKISLMLKTPHDFEMYREVLKKNNMFAVERDVFLNIKPELEQMYKDVGLDVIFGATGYEIDAPDEYVLLEDLQPSGFKNADRLLGLDKAHVLGVLTKLAQWHAASATRIEEKGAYTQNFLKPNFSDAIRPQLQDMVDTLGKVLLHCLPNYEGYESYSEAVHNIQPKIVELMSSLNYPDPEDFNALSHGDLWTNNILFKYQDESPVPVATYLVDFQAPRYTTVAYDLLYFLLASTQFELKLSHFDYFIKYYHDQLVEHLTLLKYPQAKIPTLRSLHAQLLKYGFVGYQVCLILCPPVLLDRTDDANLKDFVTETSDGDGLRTQMFTNTRYKRHVSIIFPWLFNRGALQY</sequence>
<reference evidence="3" key="1">
    <citation type="submission" date="2025-08" db="UniProtKB">
        <authorList>
            <consortium name="RefSeq"/>
        </authorList>
    </citation>
    <scope>IDENTIFICATION</scope>
    <source>
        <strain evidence="3">15085-1641.00</strain>
        <tissue evidence="3">Whole body</tissue>
    </source>
</reference>
<dbReference type="OrthoDB" id="191037at2759"/>
<dbReference type="PANTHER" id="PTHR11012">
    <property type="entry name" value="PROTEIN KINASE-LIKE DOMAIN-CONTAINING"/>
    <property type="match status" value="1"/>
</dbReference>
<evidence type="ECO:0000259" key="1">
    <source>
        <dbReference type="SMART" id="SM00587"/>
    </source>
</evidence>
<evidence type="ECO:0000313" key="3">
    <source>
        <dbReference type="RefSeq" id="XP_023178847.2"/>
    </source>
</evidence>
<keyword evidence="2" id="KW-1185">Reference proteome</keyword>
<dbReference type="InterPro" id="IPR011009">
    <property type="entry name" value="Kinase-like_dom_sf"/>
</dbReference>
<dbReference type="SUPFAM" id="SSF56112">
    <property type="entry name" value="Protein kinase-like (PK-like)"/>
    <property type="match status" value="1"/>
</dbReference>
<proteinExistence type="predicted"/>
<dbReference type="GeneID" id="111604847"/>
<dbReference type="AlphaFoldDB" id="A0A6J1MDP0"/>
<evidence type="ECO:0000313" key="2">
    <source>
        <dbReference type="Proteomes" id="UP000504633"/>
    </source>
</evidence>
<dbReference type="InterPro" id="IPR015897">
    <property type="entry name" value="CHK_kinase-like"/>
</dbReference>
<dbReference type="Pfam" id="PF02958">
    <property type="entry name" value="EcKL"/>
    <property type="match status" value="1"/>
</dbReference>
<dbReference type="OMA" id="KNNMFAV"/>
<accession>A0A6J1MDP0</accession>
<organism evidence="2 3">
    <name type="scientific">Drosophila hydei</name>
    <name type="common">Fruit fly</name>
    <dbReference type="NCBI Taxonomy" id="7224"/>
    <lineage>
        <taxon>Eukaryota</taxon>
        <taxon>Metazoa</taxon>
        <taxon>Ecdysozoa</taxon>
        <taxon>Arthropoda</taxon>
        <taxon>Hexapoda</taxon>
        <taxon>Insecta</taxon>
        <taxon>Pterygota</taxon>
        <taxon>Neoptera</taxon>
        <taxon>Endopterygota</taxon>
        <taxon>Diptera</taxon>
        <taxon>Brachycera</taxon>
        <taxon>Muscomorpha</taxon>
        <taxon>Ephydroidea</taxon>
        <taxon>Drosophilidae</taxon>
        <taxon>Drosophila</taxon>
    </lineage>
</organism>
<protein>
    <submittedName>
        <fullName evidence="3">Uncharacterized protein LOC111604847</fullName>
    </submittedName>
</protein>
<dbReference type="KEGG" id="dhe:111604847"/>
<dbReference type="RefSeq" id="XP_023178847.2">
    <property type="nucleotide sequence ID" value="XM_023323079.2"/>
</dbReference>
<dbReference type="InterPro" id="IPR004119">
    <property type="entry name" value="EcKL"/>
</dbReference>
<dbReference type="Proteomes" id="UP000504633">
    <property type="component" value="Unplaced"/>
</dbReference>
<feature type="domain" description="CHK kinase-like" evidence="1">
    <location>
        <begin position="132"/>
        <end position="325"/>
    </location>
</feature>
<name>A0A6J1MDP0_DROHY</name>
<dbReference type="PANTHER" id="PTHR11012:SF6">
    <property type="entry name" value="CHK DOMAIN OV1-RELATED"/>
    <property type="match status" value="1"/>
</dbReference>
<dbReference type="Gene3D" id="3.90.1200.10">
    <property type="match status" value="1"/>
</dbReference>